<dbReference type="AlphaFoldDB" id="A0A1Z4VMH8"/>
<evidence type="ECO:0000313" key="2">
    <source>
        <dbReference type="Proteomes" id="UP000218765"/>
    </source>
</evidence>
<organism evidence="1 2">
    <name type="scientific">Thiohalobacter thiocyanaticus</name>
    <dbReference type="NCBI Taxonomy" id="585455"/>
    <lineage>
        <taxon>Bacteria</taxon>
        <taxon>Pseudomonadati</taxon>
        <taxon>Pseudomonadota</taxon>
        <taxon>Gammaproteobacteria</taxon>
        <taxon>Thiohalobacterales</taxon>
        <taxon>Thiohalobacteraceae</taxon>
        <taxon>Thiohalobacter</taxon>
    </lineage>
</organism>
<dbReference type="OrthoDB" id="5615280at2"/>
<dbReference type="KEGG" id="ttc:FOKN1_0417"/>
<sequence length="186" mass="19944">MAVGLAGCATQASRGTASPWYPPPLGTRVILPEAITIPARSARVYLQDGWITGRGVNHFAPHCQLEVNRVSDAPQTVPAGEFTVTDVQRRISEVVDSRAVQVAGRIGIGIGIGLFGSDVGDIMQAWHMRLHADGRADVRALICGGAFDHPSQAQTPSIDQMRRALGRHVILELPRQDNPQADGANR</sequence>
<protein>
    <submittedName>
        <fullName evidence="1">NADPH:quinone reductase</fullName>
    </submittedName>
</protein>
<dbReference type="EMBL" id="AP018052">
    <property type="protein sequence ID" value="BAZ92821.1"/>
    <property type="molecule type" value="Genomic_DNA"/>
</dbReference>
<evidence type="ECO:0000313" key="1">
    <source>
        <dbReference type="EMBL" id="BAZ92821.1"/>
    </source>
</evidence>
<reference evidence="1 2" key="1">
    <citation type="submission" date="2017-05" db="EMBL/GenBank/DDBJ databases">
        <title>Thiocyanate degradation by Thiohalobacter thiocyanaticus FOKN1.</title>
        <authorList>
            <person name="Oshiki M."/>
            <person name="Fukushima T."/>
            <person name="Kawano S."/>
            <person name="Nakagawa J."/>
        </authorList>
    </citation>
    <scope>NUCLEOTIDE SEQUENCE [LARGE SCALE GENOMIC DNA]</scope>
    <source>
        <strain evidence="1 2">FOKN1</strain>
    </source>
</reference>
<gene>
    <name evidence="1" type="ORF">FOKN1_0417</name>
</gene>
<keyword evidence="2" id="KW-1185">Reference proteome</keyword>
<name>A0A1Z4VMH8_9GAMM</name>
<proteinExistence type="predicted"/>
<dbReference type="Proteomes" id="UP000218765">
    <property type="component" value="Chromosome"/>
</dbReference>
<accession>A0A1Z4VMH8</accession>
<dbReference type="RefSeq" id="WP_096364244.1">
    <property type="nucleotide sequence ID" value="NZ_AP018052.1"/>
</dbReference>